<keyword evidence="3" id="KW-1185">Reference proteome</keyword>
<feature type="region of interest" description="Disordered" evidence="1">
    <location>
        <begin position="37"/>
        <end position="73"/>
    </location>
</feature>
<dbReference type="Proteomes" id="UP001151760">
    <property type="component" value="Unassembled WGS sequence"/>
</dbReference>
<reference evidence="2" key="1">
    <citation type="journal article" date="2022" name="Int. J. Mol. Sci.">
        <title>Draft Genome of Tanacetum Coccineum: Genomic Comparison of Closely Related Tanacetum-Family Plants.</title>
        <authorList>
            <person name="Yamashiro T."/>
            <person name="Shiraishi A."/>
            <person name="Nakayama K."/>
            <person name="Satake H."/>
        </authorList>
    </citation>
    <scope>NUCLEOTIDE SEQUENCE</scope>
</reference>
<feature type="compositionally biased region" description="Low complexity" evidence="1">
    <location>
        <begin position="41"/>
        <end position="51"/>
    </location>
</feature>
<dbReference type="EMBL" id="BQNB010013864">
    <property type="protein sequence ID" value="GJT21144.1"/>
    <property type="molecule type" value="Genomic_DNA"/>
</dbReference>
<comment type="caution">
    <text evidence="2">The sequence shown here is derived from an EMBL/GenBank/DDBJ whole genome shotgun (WGS) entry which is preliminary data.</text>
</comment>
<protein>
    <submittedName>
        <fullName evidence="2">Uncharacterized protein</fullName>
    </submittedName>
</protein>
<reference evidence="2" key="2">
    <citation type="submission" date="2022-01" db="EMBL/GenBank/DDBJ databases">
        <authorList>
            <person name="Yamashiro T."/>
            <person name="Shiraishi A."/>
            <person name="Satake H."/>
            <person name="Nakayama K."/>
        </authorList>
    </citation>
    <scope>NUCLEOTIDE SEQUENCE</scope>
</reference>
<gene>
    <name evidence="2" type="ORF">Tco_0891081</name>
</gene>
<evidence type="ECO:0000256" key="1">
    <source>
        <dbReference type="SAM" id="MobiDB-lite"/>
    </source>
</evidence>
<organism evidence="2 3">
    <name type="scientific">Tanacetum coccineum</name>
    <dbReference type="NCBI Taxonomy" id="301880"/>
    <lineage>
        <taxon>Eukaryota</taxon>
        <taxon>Viridiplantae</taxon>
        <taxon>Streptophyta</taxon>
        <taxon>Embryophyta</taxon>
        <taxon>Tracheophyta</taxon>
        <taxon>Spermatophyta</taxon>
        <taxon>Magnoliopsida</taxon>
        <taxon>eudicotyledons</taxon>
        <taxon>Gunneridae</taxon>
        <taxon>Pentapetalae</taxon>
        <taxon>asterids</taxon>
        <taxon>campanulids</taxon>
        <taxon>Asterales</taxon>
        <taxon>Asteraceae</taxon>
        <taxon>Asteroideae</taxon>
        <taxon>Anthemideae</taxon>
        <taxon>Anthemidinae</taxon>
        <taxon>Tanacetum</taxon>
    </lineage>
</organism>
<evidence type="ECO:0000313" key="3">
    <source>
        <dbReference type="Proteomes" id="UP001151760"/>
    </source>
</evidence>
<proteinExistence type="predicted"/>
<accession>A0ABQ5C7X7</accession>
<sequence>MLTYSELLVYVRATCPSSSKQSEKLIAVTPSNKNRRVRVISSTSASGSKPSGNTKKNRISPPTSSNKKNKVEDHLRSIKSSFNKKNRVSELVCNANVMHYVLNTNSKLVCSTCNECMFDAIHDLCVVDYLNNMNERAKSRSANNNNKKNWKPTGKVFTSVVDVLSLYGIFKMIQVLNLYFAD</sequence>
<evidence type="ECO:0000313" key="2">
    <source>
        <dbReference type="EMBL" id="GJT21144.1"/>
    </source>
</evidence>
<name>A0ABQ5C7X7_9ASTR</name>